<name>I7M347_TETTS</name>
<dbReference type="InParanoid" id="I7M347"/>
<feature type="compositionally biased region" description="Polar residues" evidence="1">
    <location>
        <begin position="546"/>
        <end position="569"/>
    </location>
</feature>
<dbReference type="InterPro" id="IPR018490">
    <property type="entry name" value="cNMP-bd_dom_sf"/>
</dbReference>
<evidence type="ECO:0008006" key="4">
    <source>
        <dbReference type="Google" id="ProtNLM"/>
    </source>
</evidence>
<evidence type="ECO:0000313" key="2">
    <source>
        <dbReference type="EMBL" id="EAS02133.2"/>
    </source>
</evidence>
<dbReference type="KEGG" id="tet:TTHERM_00558140"/>
<organism evidence="2 3">
    <name type="scientific">Tetrahymena thermophila (strain SB210)</name>
    <dbReference type="NCBI Taxonomy" id="312017"/>
    <lineage>
        <taxon>Eukaryota</taxon>
        <taxon>Sar</taxon>
        <taxon>Alveolata</taxon>
        <taxon>Ciliophora</taxon>
        <taxon>Intramacronucleata</taxon>
        <taxon>Oligohymenophorea</taxon>
        <taxon>Hymenostomatida</taxon>
        <taxon>Tetrahymenina</taxon>
        <taxon>Tetrahymenidae</taxon>
        <taxon>Tetrahymena</taxon>
    </lineage>
</organism>
<dbReference type="OrthoDB" id="10499567at2759"/>
<reference evidence="3" key="1">
    <citation type="journal article" date="2006" name="PLoS Biol.">
        <title>Macronuclear genome sequence of the ciliate Tetrahymena thermophila, a model eukaryote.</title>
        <authorList>
            <person name="Eisen J.A."/>
            <person name="Coyne R.S."/>
            <person name="Wu M."/>
            <person name="Wu D."/>
            <person name="Thiagarajan M."/>
            <person name="Wortman J.R."/>
            <person name="Badger J.H."/>
            <person name="Ren Q."/>
            <person name="Amedeo P."/>
            <person name="Jones K.M."/>
            <person name="Tallon L.J."/>
            <person name="Delcher A.L."/>
            <person name="Salzberg S.L."/>
            <person name="Silva J.C."/>
            <person name="Haas B.J."/>
            <person name="Majoros W.H."/>
            <person name="Farzad M."/>
            <person name="Carlton J.M."/>
            <person name="Smith R.K. Jr."/>
            <person name="Garg J."/>
            <person name="Pearlman R.E."/>
            <person name="Karrer K.M."/>
            <person name="Sun L."/>
            <person name="Manning G."/>
            <person name="Elde N.C."/>
            <person name="Turkewitz A.P."/>
            <person name="Asai D.J."/>
            <person name="Wilkes D.E."/>
            <person name="Wang Y."/>
            <person name="Cai H."/>
            <person name="Collins K."/>
            <person name="Stewart B.A."/>
            <person name="Lee S.R."/>
            <person name="Wilamowska K."/>
            <person name="Weinberg Z."/>
            <person name="Ruzzo W.L."/>
            <person name="Wloga D."/>
            <person name="Gaertig J."/>
            <person name="Frankel J."/>
            <person name="Tsao C.-C."/>
            <person name="Gorovsky M.A."/>
            <person name="Keeling P.J."/>
            <person name="Waller R.F."/>
            <person name="Patron N.J."/>
            <person name="Cherry J.M."/>
            <person name="Stover N.A."/>
            <person name="Krieger C.J."/>
            <person name="del Toro C."/>
            <person name="Ryder H.F."/>
            <person name="Williamson S.C."/>
            <person name="Barbeau R.A."/>
            <person name="Hamilton E.P."/>
            <person name="Orias E."/>
        </authorList>
    </citation>
    <scope>NUCLEOTIDE SEQUENCE [LARGE SCALE GENOMIC DNA]</scope>
    <source>
        <strain evidence="3">SB210</strain>
    </source>
</reference>
<protein>
    <recommendedName>
        <fullName evidence="4">Cyclic nucleotide-binding domain protein</fullName>
    </recommendedName>
</protein>
<sequence>MLGAFGGLLGQSTEKKRQQQFIYQLKKEDKTESEIEFVSKYLESNIKSNTLEQIKSILEKEEFDKIIKLFQYADLKQGDEVPSESNQFQKLNLIFIINGSIELIQTFEEQNESLKKFETNELIVTDEQQQVQLIQSPKENATYKLVCVENSQIAYIKRSYLDKILEASSERFEKEFKTKINCLKAVFPNIAKAEQGQQRLKSKNFKLYGKQDQGTIMTTTTSGSNDVFVLSKGKILVWVPKSKVNQDYSEDFIVIGLISENQMFNESYSLFNKECIYGTMMIGEGKNEVFQINKDNLGTVCENSTLDYLKANSEIKDRMYKNHIKRYSSYKLEEILEKQKDLCKKLDLSFDKIKELFQKSTKDKKIVTHNLINKNDFNKNLENFNKIMKNSTFKTTELQGDKEDIASTVTPRLVSRGNGLKSLTPAQQLSLIALRSSGKGLREGTRNVNQKISDLDFDKAEEEKKNLNQLVNGGGILVKKNIQTLDVSSKSETKSQDNPVQQQTKEESKEAAKPLAQQDQSSVKKSLHQKLEVSNGELLQKLGQFDSTKPQQNDQPKQSQTNVESTQKNPGFIQMSEFSLKTTTKDKPFNSVFLNIAKEEINQVESKPKVEDKFAQQRKKLMTFGI</sequence>
<proteinExistence type="predicted"/>
<feature type="region of interest" description="Disordered" evidence="1">
    <location>
        <begin position="546"/>
        <end position="571"/>
    </location>
</feature>
<dbReference type="SUPFAM" id="SSF51206">
    <property type="entry name" value="cAMP-binding domain-like"/>
    <property type="match status" value="1"/>
</dbReference>
<dbReference type="EMBL" id="GG662547">
    <property type="protein sequence ID" value="EAS02133.2"/>
    <property type="molecule type" value="Genomic_DNA"/>
</dbReference>
<dbReference type="eggNOG" id="ENOG502T2BK">
    <property type="taxonomic scope" value="Eukaryota"/>
</dbReference>
<dbReference type="GeneID" id="7831582"/>
<keyword evidence="3" id="KW-1185">Reference proteome</keyword>
<dbReference type="AlphaFoldDB" id="I7M347"/>
<dbReference type="RefSeq" id="XP_001022378.2">
    <property type="nucleotide sequence ID" value="XM_001022378.2"/>
</dbReference>
<gene>
    <name evidence="2" type="ORF">TTHERM_00558140</name>
</gene>
<accession>I7M347</accession>
<dbReference type="Proteomes" id="UP000009168">
    <property type="component" value="Unassembled WGS sequence"/>
</dbReference>
<evidence type="ECO:0000256" key="1">
    <source>
        <dbReference type="SAM" id="MobiDB-lite"/>
    </source>
</evidence>
<evidence type="ECO:0000313" key="3">
    <source>
        <dbReference type="Proteomes" id="UP000009168"/>
    </source>
</evidence>
<feature type="region of interest" description="Disordered" evidence="1">
    <location>
        <begin position="487"/>
        <end position="528"/>
    </location>
</feature>